<dbReference type="AlphaFoldDB" id="A0A3B0PBN0"/>
<name>A0A3B0PBN0_MYCSY</name>
<dbReference type="Proteomes" id="UP000259328">
    <property type="component" value="Chromosome"/>
</dbReference>
<gene>
    <name evidence="1" type="ORF">NCTC10124_01202</name>
</gene>
<dbReference type="GO" id="GO:0004190">
    <property type="term" value="F:aspartic-type endopeptidase activity"/>
    <property type="evidence" value="ECO:0007669"/>
    <property type="project" value="InterPro"/>
</dbReference>
<sequence length="58" mass="6769">MFIFVLLVLFPLFNTKNGIFNSFFIGLIAAGDLGNMLDRFIFDGHVKDMFYTPFLENW</sequence>
<organism evidence="1 2">
    <name type="scientific">Mycoplasmopsis synoviae</name>
    <name type="common">Mycoplasma synoviae</name>
    <dbReference type="NCBI Taxonomy" id="2109"/>
    <lineage>
        <taxon>Bacteria</taxon>
        <taxon>Bacillati</taxon>
        <taxon>Mycoplasmatota</taxon>
        <taxon>Mycoplasmoidales</taxon>
        <taxon>Metamycoplasmataceae</taxon>
        <taxon>Mycoplasmopsis</taxon>
    </lineage>
</organism>
<evidence type="ECO:0000313" key="1">
    <source>
        <dbReference type="EMBL" id="SYV93460.1"/>
    </source>
</evidence>
<evidence type="ECO:0000313" key="2">
    <source>
        <dbReference type="Proteomes" id="UP000259328"/>
    </source>
</evidence>
<dbReference type="GO" id="GO:0006508">
    <property type="term" value="P:proteolysis"/>
    <property type="evidence" value="ECO:0007669"/>
    <property type="project" value="InterPro"/>
</dbReference>
<dbReference type="Pfam" id="PF01252">
    <property type="entry name" value="Peptidase_A8"/>
    <property type="match status" value="1"/>
</dbReference>
<dbReference type="EMBL" id="LS991953">
    <property type="protein sequence ID" value="SYV93460.1"/>
    <property type="molecule type" value="Genomic_DNA"/>
</dbReference>
<dbReference type="InterPro" id="IPR001872">
    <property type="entry name" value="Peptidase_A8"/>
</dbReference>
<proteinExistence type="predicted"/>
<accession>A0A3B0PBN0</accession>
<reference evidence="2" key="1">
    <citation type="submission" date="2018-06" db="EMBL/GenBank/DDBJ databases">
        <authorList>
            <consortium name="Pathogen Informatics"/>
        </authorList>
    </citation>
    <scope>NUCLEOTIDE SEQUENCE [LARGE SCALE GENOMIC DNA]</scope>
    <source>
        <strain evidence="2">NCTC10124</strain>
    </source>
</reference>
<dbReference type="GO" id="GO:0016020">
    <property type="term" value="C:membrane"/>
    <property type="evidence" value="ECO:0007669"/>
    <property type="project" value="InterPro"/>
</dbReference>
<feature type="non-terminal residue" evidence="1">
    <location>
        <position position="58"/>
    </location>
</feature>
<protein>
    <submittedName>
        <fullName evidence="1">Signal peptidase (SPase) II</fullName>
    </submittedName>
</protein>